<feature type="non-terminal residue" evidence="4">
    <location>
        <position position="137"/>
    </location>
</feature>
<dbReference type="AlphaFoldDB" id="A0A329K3J2"/>
<organism evidence="4 5">
    <name type="scientific">Mycobacterium colombiense</name>
    <dbReference type="NCBI Taxonomy" id="339268"/>
    <lineage>
        <taxon>Bacteria</taxon>
        <taxon>Bacillati</taxon>
        <taxon>Actinomycetota</taxon>
        <taxon>Actinomycetes</taxon>
        <taxon>Mycobacteriales</taxon>
        <taxon>Mycobacteriaceae</taxon>
        <taxon>Mycobacterium</taxon>
        <taxon>Mycobacterium avium complex (MAC)</taxon>
    </lineage>
</organism>
<dbReference type="GO" id="GO:0005524">
    <property type="term" value="F:ATP binding"/>
    <property type="evidence" value="ECO:0007669"/>
    <property type="project" value="UniProtKB-KW"/>
</dbReference>
<evidence type="ECO:0000256" key="1">
    <source>
        <dbReference type="ARBA" id="ARBA00022553"/>
    </source>
</evidence>
<feature type="region of interest" description="Disordered" evidence="2">
    <location>
        <begin position="82"/>
        <end position="137"/>
    </location>
</feature>
<dbReference type="Pfam" id="PF00498">
    <property type="entry name" value="FHA"/>
    <property type="match status" value="1"/>
</dbReference>
<protein>
    <submittedName>
        <fullName evidence="4">ABC transporter ATP-binding protein</fullName>
    </submittedName>
</protein>
<dbReference type="PANTHER" id="PTHR23308">
    <property type="entry name" value="NUCLEAR INHIBITOR OF PROTEIN PHOSPHATASE-1"/>
    <property type="match status" value="1"/>
</dbReference>
<reference evidence="4 5" key="1">
    <citation type="submission" date="2018-06" db="EMBL/GenBank/DDBJ databases">
        <title>NTM in soil in Japan.</title>
        <authorList>
            <person name="Ohya K."/>
        </authorList>
    </citation>
    <scope>NUCLEOTIDE SEQUENCE [LARGE SCALE GENOMIC DNA]</scope>
    <source>
        <strain evidence="4 5">GF76</strain>
    </source>
</reference>
<dbReference type="EMBL" id="QMEU01000170">
    <property type="protein sequence ID" value="RAU89823.1"/>
    <property type="molecule type" value="Genomic_DNA"/>
</dbReference>
<dbReference type="Proteomes" id="UP000250347">
    <property type="component" value="Unassembled WGS sequence"/>
</dbReference>
<comment type="caution">
    <text evidence="4">The sequence shown here is derived from an EMBL/GenBank/DDBJ whole genome shotgun (WGS) entry which is preliminary data.</text>
</comment>
<dbReference type="PROSITE" id="PS50006">
    <property type="entry name" value="FHA_DOMAIN"/>
    <property type="match status" value="1"/>
</dbReference>
<keyword evidence="4" id="KW-0547">Nucleotide-binding</keyword>
<dbReference type="SUPFAM" id="SSF49879">
    <property type="entry name" value="SMAD/FHA domain"/>
    <property type="match status" value="1"/>
</dbReference>
<proteinExistence type="predicted"/>
<sequence length="137" mass="14921">MLTIRHDGSQRSFAAGHEVVVGRDVQADVRIADPRISRAHLIVRFDQGRWLAIDNGSLNGTYLNGYRMPVVDIHDGQSIHIGNPQGPRLTFAIGPQQGHAGQPPRPRPSHDSGPPTLAWAALAEQTNPTHPQRPPQG</sequence>
<keyword evidence="4" id="KW-0067">ATP-binding</keyword>
<dbReference type="SMART" id="SM00240">
    <property type="entry name" value="FHA"/>
    <property type="match status" value="1"/>
</dbReference>
<name>A0A329K3J2_9MYCO</name>
<evidence type="ECO:0000313" key="5">
    <source>
        <dbReference type="Proteomes" id="UP000250347"/>
    </source>
</evidence>
<dbReference type="InterPro" id="IPR008984">
    <property type="entry name" value="SMAD_FHA_dom_sf"/>
</dbReference>
<gene>
    <name evidence="4" type="ORF">DQP58_25545</name>
</gene>
<keyword evidence="1" id="KW-0597">Phosphoprotein</keyword>
<dbReference type="InterPro" id="IPR050923">
    <property type="entry name" value="Cell_Proc_Reg/RNA_Proc"/>
</dbReference>
<feature type="domain" description="FHA" evidence="3">
    <location>
        <begin position="19"/>
        <end position="68"/>
    </location>
</feature>
<dbReference type="Gene3D" id="2.60.200.20">
    <property type="match status" value="1"/>
</dbReference>
<accession>A0A329K3J2</accession>
<evidence type="ECO:0000256" key="2">
    <source>
        <dbReference type="SAM" id="MobiDB-lite"/>
    </source>
</evidence>
<dbReference type="InterPro" id="IPR000253">
    <property type="entry name" value="FHA_dom"/>
</dbReference>
<evidence type="ECO:0000313" key="4">
    <source>
        <dbReference type="EMBL" id="RAU89823.1"/>
    </source>
</evidence>
<evidence type="ECO:0000259" key="3">
    <source>
        <dbReference type="PROSITE" id="PS50006"/>
    </source>
</evidence>